<dbReference type="PANTHER" id="PTHR43711:SF1">
    <property type="entry name" value="HISTIDINE KINASE 1"/>
    <property type="match status" value="1"/>
</dbReference>
<dbReference type="InterPro" id="IPR003594">
    <property type="entry name" value="HATPase_dom"/>
</dbReference>
<protein>
    <recommendedName>
        <fullName evidence="2">histidine kinase</fullName>
        <ecNumber evidence="2">2.7.13.3</ecNumber>
    </recommendedName>
</protein>
<evidence type="ECO:0000256" key="7">
    <source>
        <dbReference type="SAM" id="Phobius"/>
    </source>
</evidence>
<dbReference type="GO" id="GO:0000155">
    <property type="term" value="F:phosphorelay sensor kinase activity"/>
    <property type="evidence" value="ECO:0007669"/>
    <property type="project" value="InterPro"/>
</dbReference>
<gene>
    <name evidence="9" type="ORF">IPH26_14160</name>
</gene>
<keyword evidence="7" id="KW-1133">Transmembrane helix</keyword>
<feature type="transmembrane region" description="Helical" evidence="7">
    <location>
        <begin position="12"/>
        <end position="31"/>
    </location>
</feature>
<dbReference type="InterPro" id="IPR004358">
    <property type="entry name" value="Sig_transdc_His_kin-like_C"/>
</dbReference>
<dbReference type="CDD" id="cd00075">
    <property type="entry name" value="HATPase"/>
    <property type="match status" value="1"/>
</dbReference>
<evidence type="ECO:0000313" key="10">
    <source>
        <dbReference type="Proteomes" id="UP000807785"/>
    </source>
</evidence>
<accession>A0A9D7HUT5</accession>
<evidence type="ECO:0000256" key="2">
    <source>
        <dbReference type="ARBA" id="ARBA00012438"/>
    </source>
</evidence>
<evidence type="ECO:0000256" key="5">
    <source>
        <dbReference type="ARBA" id="ARBA00022777"/>
    </source>
</evidence>
<dbReference type="InterPro" id="IPR036097">
    <property type="entry name" value="HisK_dim/P_sf"/>
</dbReference>
<dbReference type="InterPro" id="IPR005467">
    <property type="entry name" value="His_kinase_dom"/>
</dbReference>
<feature type="transmembrane region" description="Helical" evidence="7">
    <location>
        <begin position="177"/>
        <end position="199"/>
    </location>
</feature>
<proteinExistence type="predicted"/>
<comment type="catalytic activity">
    <reaction evidence="1">
        <text>ATP + protein L-histidine = ADP + protein N-phospho-L-histidine.</text>
        <dbReference type="EC" id="2.7.13.3"/>
    </reaction>
</comment>
<evidence type="ECO:0000256" key="4">
    <source>
        <dbReference type="ARBA" id="ARBA00022679"/>
    </source>
</evidence>
<dbReference type="CDD" id="cd00082">
    <property type="entry name" value="HisKA"/>
    <property type="match status" value="1"/>
</dbReference>
<keyword evidence="7" id="KW-0472">Membrane</keyword>
<dbReference type="EC" id="2.7.13.3" evidence="2"/>
<keyword evidence="7" id="KW-0812">Transmembrane</keyword>
<dbReference type="AlphaFoldDB" id="A0A9D7HUT5"/>
<organism evidence="9 10">
    <name type="scientific">Candidatus Methylophosphatis roskildensis</name>
    <dbReference type="NCBI Taxonomy" id="2899263"/>
    <lineage>
        <taxon>Bacteria</taxon>
        <taxon>Pseudomonadati</taxon>
        <taxon>Pseudomonadota</taxon>
        <taxon>Betaproteobacteria</taxon>
        <taxon>Nitrosomonadales</taxon>
        <taxon>Sterolibacteriaceae</taxon>
        <taxon>Candidatus Methylophosphatis</taxon>
    </lineage>
</organism>
<dbReference type="SUPFAM" id="SSF55874">
    <property type="entry name" value="ATPase domain of HSP90 chaperone/DNA topoisomerase II/histidine kinase"/>
    <property type="match status" value="1"/>
</dbReference>
<keyword evidence="5 9" id="KW-0418">Kinase</keyword>
<sequence length="445" mass="48400">MITIASKRLHVAYLALAVALAVAALALAVLVNRQQDIARQAQIDTLERTSEALATHVAALVQNTLDNPDQEQAVRATQQLIDGYRLIGDVFNIRVSRGDRAVLAAMRRKNLEKPEDLPIMLTALGGKEARSYETVDGVRNHCVAVPLEVGGQPWGAVVVYRNLDPTHATLRTANRRILWVSGLTFAALLVSIGGLLWYASIELRRARVAQARQSRLALMGTMAASVAHEIRNPLNALTLAIEYLKRRARTASDAVPSAELAEDLTSMQHEVGRLEQVVRDFADLSREPRIEPQSTSLRGAIEHVVNLFGPLARQREIDLSARYDDGGLMVNADVRRMEQVLVNLVKNAIEATPSHGSVEVRTAADDGRLVIEVVDTGSGIPAERQALLFEPFQSSRAHGLGLGLFLSKRLVEAHGGTLTMSSRPGAGTRMRIVLPAPPVQLSRAA</sequence>
<dbReference type="Pfam" id="PF02518">
    <property type="entry name" value="HATPase_c"/>
    <property type="match status" value="1"/>
</dbReference>
<dbReference type="SUPFAM" id="SSF47384">
    <property type="entry name" value="Homodimeric domain of signal transducing histidine kinase"/>
    <property type="match status" value="1"/>
</dbReference>
<evidence type="ECO:0000259" key="8">
    <source>
        <dbReference type="PROSITE" id="PS50109"/>
    </source>
</evidence>
<evidence type="ECO:0000256" key="3">
    <source>
        <dbReference type="ARBA" id="ARBA00022553"/>
    </source>
</evidence>
<dbReference type="InterPro" id="IPR050736">
    <property type="entry name" value="Sensor_HK_Regulatory"/>
</dbReference>
<keyword evidence="3" id="KW-0597">Phosphoprotein</keyword>
<evidence type="ECO:0000256" key="1">
    <source>
        <dbReference type="ARBA" id="ARBA00000085"/>
    </source>
</evidence>
<dbReference type="Gene3D" id="3.30.565.10">
    <property type="entry name" value="Histidine kinase-like ATPase, C-terminal domain"/>
    <property type="match status" value="1"/>
</dbReference>
<comment type="caution">
    <text evidence="9">The sequence shown here is derived from an EMBL/GenBank/DDBJ whole genome shotgun (WGS) entry which is preliminary data.</text>
</comment>
<keyword evidence="4" id="KW-0808">Transferase</keyword>
<keyword evidence="6" id="KW-0902">Two-component regulatory system</keyword>
<dbReference type="SMART" id="SM00387">
    <property type="entry name" value="HATPase_c"/>
    <property type="match status" value="1"/>
</dbReference>
<dbReference type="InterPro" id="IPR003661">
    <property type="entry name" value="HisK_dim/P_dom"/>
</dbReference>
<dbReference type="Gene3D" id="1.10.287.130">
    <property type="match status" value="1"/>
</dbReference>
<dbReference type="Pfam" id="PF00512">
    <property type="entry name" value="HisKA"/>
    <property type="match status" value="1"/>
</dbReference>
<dbReference type="PRINTS" id="PR00344">
    <property type="entry name" value="BCTRLSENSOR"/>
</dbReference>
<name>A0A9D7HUT5_9PROT</name>
<evidence type="ECO:0000313" key="9">
    <source>
        <dbReference type="EMBL" id="MBK6974020.1"/>
    </source>
</evidence>
<dbReference type="SMART" id="SM00388">
    <property type="entry name" value="HisKA"/>
    <property type="match status" value="1"/>
</dbReference>
<dbReference type="EMBL" id="JADJEV010000004">
    <property type="protein sequence ID" value="MBK6974020.1"/>
    <property type="molecule type" value="Genomic_DNA"/>
</dbReference>
<feature type="domain" description="Histidine kinase" evidence="8">
    <location>
        <begin position="225"/>
        <end position="438"/>
    </location>
</feature>
<dbReference type="Proteomes" id="UP000807785">
    <property type="component" value="Unassembled WGS sequence"/>
</dbReference>
<dbReference type="InterPro" id="IPR036890">
    <property type="entry name" value="HATPase_C_sf"/>
</dbReference>
<evidence type="ECO:0000256" key="6">
    <source>
        <dbReference type="ARBA" id="ARBA00023012"/>
    </source>
</evidence>
<dbReference type="PANTHER" id="PTHR43711">
    <property type="entry name" value="TWO-COMPONENT HISTIDINE KINASE"/>
    <property type="match status" value="1"/>
</dbReference>
<reference evidence="10" key="1">
    <citation type="journal article" date="2021" name="Nat. Commun.">
        <title>Connecting structure to function with the recovery of over 1000 high-quality metagenome-assembled genomes from activated sludge using long-read sequencing.</title>
        <authorList>
            <person name="Singleton C.M."/>
            <person name="Petriglieri F."/>
            <person name="Kristensen J.M."/>
            <person name="Kirkegaard R.H."/>
            <person name="Michaelsen T.Y."/>
            <person name="Andersen M.H."/>
            <person name="Kondrotaite Z."/>
            <person name="Karst S.M."/>
            <person name="Dueholm M.S."/>
            <person name="Nielsen P.H."/>
            <person name="Albertsen M."/>
        </authorList>
    </citation>
    <scope>NUCLEOTIDE SEQUENCE [LARGE SCALE GENOMIC DNA]</scope>
</reference>
<dbReference type="PROSITE" id="PS50109">
    <property type="entry name" value="HIS_KIN"/>
    <property type="match status" value="1"/>
</dbReference>